<feature type="transmembrane region" description="Helical" evidence="1">
    <location>
        <begin position="21"/>
        <end position="41"/>
    </location>
</feature>
<organism evidence="2 3">
    <name type="scientific">Ureibacillus suwonensis</name>
    <dbReference type="NCBI Taxonomy" id="313007"/>
    <lineage>
        <taxon>Bacteria</taxon>
        <taxon>Bacillati</taxon>
        <taxon>Bacillota</taxon>
        <taxon>Bacilli</taxon>
        <taxon>Bacillales</taxon>
        <taxon>Caryophanaceae</taxon>
        <taxon>Ureibacillus</taxon>
    </lineage>
</organism>
<reference evidence="3" key="1">
    <citation type="journal article" date="2019" name="Int. J. Syst. Evol. Microbiol.">
        <title>The Global Catalogue of Microorganisms (GCM) 10K type strain sequencing project: providing services to taxonomists for standard genome sequencing and annotation.</title>
        <authorList>
            <consortium name="The Broad Institute Genomics Platform"/>
            <consortium name="The Broad Institute Genome Sequencing Center for Infectious Disease"/>
            <person name="Wu L."/>
            <person name="Ma J."/>
        </authorList>
    </citation>
    <scope>NUCLEOTIDE SEQUENCE [LARGE SCALE GENOMIC DNA]</scope>
    <source>
        <strain evidence="3">CCUG 56331</strain>
    </source>
</reference>
<sequence length="194" mass="21998">MIPDINLLPKVDRRQSTSKTVYIVLSIIALLFVAFFVFQYFNYRGEIADLRSEEQRVIDERNRLQAELDSISVDTGSLKQSVDFVEAISYPVSPILDETIRLQPGHSYLREYAFDAQTAEVSMDFETLSDISKYLSRLSSSTYFFDAQVSSIEHFELGNQEVEGKANFNEIPRYAVKFTLLINQNALAAGGGNQ</sequence>
<evidence type="ECO:0000313" key="2">
    <source>
        <dbReference type="EMBL" id="MFC5541141.1"/>
    </source>
</evidence>
<dbReference type="EMBL" id="JBHSNQ010000048">
    <property type="protein sequence ID" value="MFC5541141.1"/>
    <property type="molecule type" value="Genomic_DNA"/>
</dbReference>
<name>A0ABW0R9C1_9BACL</name>
<proteinExistence type="predicted"/>
<keyword evidence="1" id="KW-0472">Membrane</keyword>
<protein>
    <submittedName>
        <fullName evidence="2">PilN domain-containing protein</fullName>
    </submittedName>
</protein>
<gene>
    <name evidence="2" type="ORF">ACFPOH_05030</name>
</gene>
<keyword evidence="1" id="KW-0812">Transmembrane</keyword>
<accession>A0ABW0R9C1</accession>
<dbReference type="RefSeq" id="WP_342469760.1">
    <property type="nucleotide sequence ID" value="NZ_JBHSNQ010000048.1"/>
</dbReference>
<keyword evidence="1" id="KW-1133">Transmembrane helix</keyword>
<keyword evidence="3" id="KW-1185">Reference proteome</keyword>
<dbReference type="Proteomes" id="UP001595978">
    <property type="component" value="Unassembled WGS sequence"/>
</dbReference>
<comment type="caution">
    <text evidence="2">The sequence shown here is derived from an EMBL/GenBank/DDBJ whole genome shotgun (WGS) entry which is preliminary data.</text>
</comment>
<evidence type="ECO:0000313" key="3">
    <source>
        <dbReference type="Proteomes" id="UP001595978"/>
    </source>
</evidence>
<evidence type="ECO:0000256" key="1">
    <source>
        <dbReference type="SAM" id="Phobius"/>
    </source>
</evidence>